<name>A0AAJ1ICB5_9SPIO</name>
<protein>
    <submittedName>
        <fullName evidence="1">Adenosylcobinamide amidohydrolase</fullName>
    </submittedName>
</protein>
<dbReference type="Proteomes" id="UP001221217">
    <property type="component" value="Unassembled WGS sequence"/>
</dbReference>
<evidence type="ECO:0000313" key="2">
    <source>
        <dbReference type="Proteomes" id="UP001221217"/>
    </source>
</evidence>
<dbReference type="Pfam" id="PF01955">
    <property type="entry name" value="CbiZ"/>
    <property type="match status" value="1"/>
</dbReference>
<reference evidence="1 2" key="1">
    <citation type="submission" date="2022-12" db="EMBL/GenBank/DDBJ databases">
        <title>Metagenome assembled genome from gulf of manar.</title>
        <authorList>
            <person name="Kohli P."/>
            <person name="Pk S."/>
            <person name="Venkata Ramana C."/>
            <person name="Sasikala C."/>
        </authorList>
    </citation>
    <scope>NUCLEOTIDE SEQUENCE [LARGE SCALE GENOMIC DNA]</scope>
    <source>
        <strain evidence="1">JB008</strain>
    </source>
</reference>
<dbReference type="AlphaFoldDB" id="A0AAJ1ICB5"/>
<dbReference type="PANTHER" id="PTHR35336:SF5">
    <property type="entry name" value="ADENOSYLCOBINAMIDE AMIDOHYDROLASE"/>
    <property type="match status" value="1"/>
</dbReference>
<proteinExistence type="predicted"/>
<sequence length="236" mass="25045">MNIKWQVARDYFSLSFDRSVRCLSSAILGGGFNEINSFLNMRVDENFGGRKTDFPPPEQTIAEAAADCGLRLPVAGMMTAANMNSFMYSSRTVCGIDVYCFLTSGLSNALAAGDPADFRPQQMYSGPESSPSGTINIAVGIDCPLTDAALAEALLVSCEAKSSVLFELGVKSTASQRPATGTGTDSAIVLCSKPQGPDDAFDMEAFCGKHTMIGESIAAVVREALFESLKGDKLFN</sequence>
<accession>A0AAJ1ICB5</accession>
<organism evidence="1 2">
    <name type="scientific">Candidatus Thalassospirochaeta sargassi</name>
    <dbReference type="NCBI Taxonomy" id="3119039"/>
    <lineage>
        <taxon>Bacteria</taxon>
        <taxon>Pseudomonadati</taxon>
        <taxon>Spirochaetota</taxon>
        <taxon>Spirochaetia</taxon>
        <taxon>Spirochaetales</taxon>
        <taxon>Spirochaetaceae</taxon>
        <taxon>Candidatus Thalassospirochaeta</taxon>
    </lineage>
</organism>
<dbReference type="EMBL" id="JAQQAL010000015">
    <property type="protein sequence ID" value="MDC7226630.1"/>
    <property type="molecule type" value="Genomic_DNA"/>
</dbReference>
<dbReference type="InterPro" id="IPR052209">
    <property type="entry name" value="CbiZ"/>
</dbReference>
<gene>
    <name evidence="1" type="ORF">PQJ61_07680</name>
</gene>
<dbReference type="PANTHER" id="PTHR35336">
    <property type="entry name" value="ADENOSYLCOBINAMIDE AMIDOHYDROLASE"/>
    <property type="match status" value="1"/>
</dbReference>
<evidence type="ECO:0000313" key="1">
    <source>
        <dbReference type="EMBL" id="MDC7226630.1"/>
    </source>
</evidence>
<dbReference type="InterPro" id="IPR002808">
    <property type="entry name" value="AdoCbi_amidolase"/>
</dbReference>
<comment type="caution">
    <text evidence="1">The sequence shown here is derived from an EMBL/GenBank/DDBJ whole genome shotgun (WGS) entry which is preliminary data.</text>
</comment>